<evidence type="ECO:0000313" key="2">
    <source>
        <dbReference type="EMBL" id="KAK4878157.1"/>
    </source>
</evidence>
<comment type="caution">
    <text evidence="2">The sequence shown here is derived from an EMBL/GenBank/DDBJ whole genome shotgun (WGS) entry which is preliminary data.</text>
</comment>
<keyword evidence="3" id="KW-1185">Reference proteome</keyword>
<sequence length="749" mass="87809">MENENTISTESDMEKVIQQVYSKCDVGNDNSVLVSTLLRFMMIPDSLFELAELKKKLDPDDKDPSITCETFSKVVLECAQFHDLLKLDAAIEYHNQEEIENDHLERVKELEHKNKQLMNELEYIKTQLVGIEEQHDALLAEKKDMSQKLLKLDKLNHELKLSISRDCEFNVIVGEHEKEVHKLKKSLTNALKNNDILKEHIKKIESEKIKLQDKINLLTKRDDVNKHLIKELHFELQDKENKILAFSESDANLQTQLCEQQQNVMHYTESNKILKTQIATLESIISDHKLQFSILKTSFAPIINSPKPETPGRQILKRIFNFNSPKLLYSLANPVSPTINSPVPYSIDDCPEVDDSLSDWNDSDVFSNNNETYIKVSLSGDNSLCDELLLADQEFHKHECQRIIRTQKTKIEELEDSLKNRNKLNDEIQQLKARVTDTESNNEKLKAENERLLYTLSEDVKTKDVLHKEVVQLRECSNTKKMGNFSKMELKLEKRDAQIDLLLSKLNAQEKNMQKLNEQIRGLVTERDRETTERQLVEKQLETTLEKMKRIFNESSKLKLEVTELKYELARCKTDFIDFCNHFKYDISSLFHQSLKISSEKDLRGNFDVTSEFGRLVPEICEVIDCNTDLYMRIVDAFKNDLNTIDDRYKHQCVSYESHRERLWEEFTKLEFMLKSFKLCLSNDSIIDCIRQLQSLEETCQKNFEVLTSYGALDYEHRHLKYVNLLITYTTTIQKQLHLRYSIVNVWFW</sequence>
<accession>A0AAN7P6W4</accession>
<organism evidence="2 3">
    <name type="scientific">Aquatica leii</name>
    <dbReference type="NCBI Taxonomy" id="1421715"/>
    <lineage>
        <taxon>Eukaryota</taxon>
        <taxon>Metazoa</taxon>
        <taxon>Ecdysozoa</taxon>
        <taxon>Arthropoda</taxon>
        <taxon>Hexapoda</taxon>
        <taxon>Insecta</taxon>
        <taxon>Pterygota</taxon>
        <taxon>Neoptera</taxon>
        <taxon>Endopterygota</taxon>
        <taxon>Coleoptera</taxon>
        <taxon>Polyphaga</taxon>
        <taxon>Elateriformia</taxon>
        <taxon>Elateroidea</taxon>
        <taxon>Lampyridae</taxon>
        <taxon>Luciolinae</taxon>
        <taxon>Aquatica</taxon>
    </lineage>
</organism>
<dbReference type="EMBL" id="JARPUR010000004">
    <property type="protein sequence ID" value="KAK4878157.1"/>
    <property type="molecule type" value="Genomic_DNA"/>
</dbReference>
<feature type="coiled-coil region" evidence="1">
    <location>
        <begin position="100"/>
        <end position="148"/>
    </location>
</feature>
<evidence type="ECO:0000313" key="3">
    <source>
        <dbReference type="Proteomes" id="UP001353858"/>
    </source>
</evidence>
<proteinExistence type="predicted"/>
<dbReference type="Proteomes" id="UP001353858">
    <property type="component" value="Unassembled WGS sequence"/>
</dbReference>
<protein>
    <submittedName>
        <fullName evidence="2">Uncharacterized protein</fullName>
    </submittedName>
</protein>
<evidence type="ECO:0000256" key="1">
    <source>
        <dbReference type="SAM" id="Coils"/>
    </source>
</evidence>
<name>A0AAN7P6W4_9COLE</name>
<dbReference type="AlphaFoldDB" id="A0AAN7P6W4"/>
<feature type="coiled-coil region" evidence="1">
    <location>
        <begin position="173"/>
        <end position="221"/>
    </location>
</feature>
<feature type="coiled-coil region" evidence="1">
    <location>
        <begin position="397"/>
        <end position="455"/>
    </location>
</feature>
<keyword evidence="1" id="KW-0175">Coiled coil</keyword>
<reference evidence="3" key="1">
    <citation type="submission" date="2023-01" db="EMBL/GenBank/DDBJ databases">
        <title>Key to firefly adult light organ development and bioluminescence: homeobox transcription factors regulate luciferase expression and transportation to peroxisome.</title>
        <authorList>
            <person name="Fu X."/>
        </authorList>
    </citation>
    <scope>NUCLEOTIDE SEQUENCE [LARGE SCALE GENOMIC DNA]</scope>
</reference>
<feature type="coiled-coil region" evidence="1">
    <location>
        <begin position="499"/>
        <end position="533"/>
    </location>
</feature>
<gene>
    <name evidence="2" type="ORF">RN001_010663</name>
</gene>